<dbReference type="RefSeq" id="WP_122148425.1">
    <property type="nucleotide sequence ID" value="NZ_RFFI01000019.1"/>
</dbReference>
<feature type="transmembrane region" description="Helical" evidence="6">
    <location>
        <begin position="228"/>
        <end position="246"/>
    </location>
</feature>
<comment type="subcellular location">
    <subcellularLocation>
        <location evidence="1">Cell membrane</location>
        <topology evidence="1">Multi-pass membrane protein</topology>
    </subcellularLocation>
</comment>
<accession>A0A3M2JLV7</accession>
<protein>
    <submittedName>
        <fullName evidence="7">Uncharacterized protein</fullName>
    </submittedName>
</protein>
<evidence type="ECO:0000256" key="5">
    <source>
        <dbReference type="ARBA" id="ARBA00023136"/>
    </source>
</evidence>
<sequence length="334" mass="35249">MAEQVRRRRTWLRVLVALVVGVLVFRLVAQLVGRVDWTAVAAALGRLDPWVALPLTAALLARQVLNAVPLTRFLPGLGLVRSTQNDLTANLVATVAPPPADIAVRVAMFRSWRLDPVLGMAGVTLNAVQFYAVRFAVPALGLALLAAHGLEGRHWLIGGACAVAAVLVLVLLAVVLRSERLALGVGTVAGRLARRVRPGVDPATWAARVVDLRNQTASSMRTGTVPSLVALTGMVLADATVLLLAVRFVGVPADVLPATLVVGVLLLLYPLTILPLFGFGVLDALLLAWYVGAGGAAVEPEVVAATVVWRVVTILGTLLLGALALGVWRWRARP</sequence>
<name>A0A3M2JLV7_9CELL</name>
<keyword evidence="5 6" id="KW-0472">Membrane</keyword>
<evidence type="ECO:0000313" key="8">
    <source>
        <dbReference type="Proteomes" id="UP000269289"/>
    </source>
</evidence>
<keyword evidence="2" id="KW-1003">Cell membrane</keyword>
<comment type="caution">
    <text evidence="7">The sequence shown here is derived from an EMBL/GenBank/DDBJ whole genome shotgun (WGS) entry which is preliminary data.</text>
</comment>
<feature type="transmembrane region" description="Helical" evidence="6">
    <location>
        <begin position="12"/>
        <end position="29"/>
    </location>
</feature>
<feature type="transmembrane region" description="Helical" evidence="6">
    <location>
        <begin position="154"/>
        <end position="176"/>
    </location>
</feature>
<evidence type="ECO:0000256" key="4">
    <source>
        <dbReference type="ARBA" id="ARBA00022989"/>
    </source>
</evidence>
<keyword evidence="8" id="KW-1185">Reference proteome</keyword>
<dbReference type="InterPro" id="IPR022791">
    <property type="entry name" value="L-PG_synthase/AglD"/>
</dbReference>
<dbReference type="Pfam" id="PF03706">
    <property type="entry name" value="LPG_synthase_TM"/>
    <property type="match status" value="1"/>
</dbReference>
<keyword evidence="3 6" id="KW-0812">Transmembrane</keyword>
<keyword evidence="4 6" id="KW-1133">Transmembrane helix</keyword>
<feature type="transmembrane region" description="Helical" evidence="6">
    <location>
        <begin position="303"/>
        <end position="328"/>
    </location>
</feature>
<dbReference type="Proteomes" id="UP000269289">
    <property type="component" value="Unassembled WGS sequence"/>
</dbReference>
<dbReference type="GO" id="GO:0005886">
    <property type="term" value="C:plasma membrane"/>
    <property type="evidence" value="ECO:0007669"/>
    <property type="project" value="UniProtKB-SubCell"/>
</dbReference>
<evidence type="ECO:0000256" key="3">
    <source>
        <dbReference type="ARBA" id="ARBA00022692"/>
    </source>
</evidence>
<evidence type="ECO:0000313" key="7">
    <source>
        <dbReference type="EMBL" id="RMI13246.1"/>
    </source>
</evidence>
<dbReference type="OrthoDB" id="3775941at2"/>
<dbReference type="AlphaFoldDB" id="A0A3M2JLV7"/>
<proteinExistence type="predicted"/>
<feature type="transmembrane region" description="Helical" evidence="6">
    <location>
        <begin position="258"/>
        <end position="291"/>
    </location>
</feature>
<organism evidence="7 8">
    <name type="scientific">Cellulomonas triticagri</name>
    <dbReference type="NCBI Taxonomy" id="2483352"/>
    <lineage>
        <taxon>Bacteria</taxon>
        <taxon>Bacillati</taxon>
        <taxon>Actinomycetota</taxon>
        <taxon>Actinomycetes</taxon>
        <taxon>Micrococcales</taxon>
        <taxon>Cellulomonadaceae</taxon>
        <taxon>Cellulomonas</taxon>
    </lineage>
</organism>
<evidence type="ECO:0000256" key="1">
    <source>
        <dbReference type="ARBA" id="ARBA00004651"/>
    </source>
</evidence>
<evidence type="ECO:0000256" key="2">
    <source>
        <dbReference type="ARBA" id="ARBA00022475"/>
    </source>
</evidence>
<feature type="transmembrane region" description="Helical" evidence="6">
    <location>
        <begin position="128"/>
        <end position="147"/>
    </location>
</feature>
<gene>
    <name evidence="7" type="ORF">EBM89_05330</name>
</gene>
<reference evidence="7 8" key="1">
    <citation type="submission" date="2018-10" db="EMBL/GenBank/DDBJ databases">
        <title>Isolation, diversity and antifungal activity of actinobacteria from wheat.</title>
        <authorList>
            <person name="Han C."/>
        </authorList>
    </citation>
    <scope>NUCLEOTIDE SEQUENCE [LARGE SCALE GENOMIC DNA]</scope>
    <source>
        <strain evidence="7 8">NEAU-YY56</strain>
    </source>
</reference>
<evidence type="ECO:0000256" key="6">
    <source>
        <dbReference type="SAM" id="Phobius"/>
    </source>
</evidence>
<dbReference type="EMBL" id="RFFI01000019">
    <property type="protein sequence ID" value="RMI13246.1"/>
    <property type="molecule type" value="Genomic_DNA"/>
</dbReference>